<feature type="compositionally biased region" description="Basic and acidic residues" evidence="1">
    <location>
        <begin position="690"/>
        <end position="712"/>
    </location>
</feature>
<feature type="transmembrane region" description="Helical" evidence="2">
    <location>
        <begin position="551"/>
        <end position="573"/>
    </location>
</feature>
<keyword evidence="2" id="KW-0472">Membrane</keyword>
<dbReference type="AlphaFoldDB" id="A0A6V7VQR2"/>
<feature type="region of interest" description="Disordered" evidence="1">
    <location>
        <begin position="582"/>
        <end position="670"/>
    </location>
</feature>
<keyword evidence="3" id="KW-0732">Signal</keyword>
<feature type="region of interest" description="Disordered" evidence="1">
    <location>
        <begin position="378"/>
        <end position="409"/>
    </location>
</feature>
<reference evidence="4 5" key="1">
    <citation type="submission" date="2020-08" db="EMBL/GenBank/DDBJ databases">
        <authorList>
            <person name="Koutsovoulos G."/>
            <person name="Danchin GJ E."/>
        </authorList>
    </citation>
    <scope>NUCLEOTIDE SEQUENCE [LARGE SCALE GENOMIC DNA]</scope>
</reference>
<dbReference type="Proteomes" id="UP000580250">
    <property type="component" value="Unassembled WGS sequence"/>
</dbReference>
<protein>
    <submittedName>
        <fullName evidence="4">Uncharacterized protein</fullName>
    </submittedName>
</protein>
<feature type="compositionally biased region" description="Low complexity" evidence="1">
    <location>
        <begin position="469"/>
        <end position="479"/>
    </location>
</feature>
<evidence type="ECO:0000256" key="3">
    <source>
        <dbReference type="SAM" id="SignalP"/>
    </source>
</evidence>
<proteinExistence type="predicted"/>
<feature type="region of interest" description="Disordered" evidence="1">
    <location>
        <begin position="341"/>
        <end position="361"/>
    </location>
</feature>
<keyword evidence="2" id="KW-0812">Transmembrane</keyword>
<evidence type="ECO:0000313" key="4">
    <source>
        <dbReference type="EMBL" id="CAD2177253.1"/>
    </source>
</evidence>
<sequence>MFSRYFSKFSRLSATIFLIVFNGFVNSAGYSTIGGGRNTIENGTVTLANGSRIATREDVDEYYEQPRACSVEIDAETNIILDFSWYTSPAYEGCTVDLVTEIGSDKETNVVEFTVSIKHYGDLELNKCMGCGGDDWMSGNIIPFVFNIDSDEFDELVQMSPSEWPCQEPWNKLWSSSEIRICYSGDEIQIGSFIDTPGPLNFRPWCHRDENRTFQNLKQLEFNVEINGETFVVNHTDYNFSRCKSENFAKPLCSPVKPKVWPIVGNAKLEGKGLLAFSLLPKYQEFHLGCHFVSLKFSGKKYSLLTTLPPLPPKPLTTMNGTTIDEIITLFKNNGDFEYESSTSDSSKNLTNQLNSSSTQTNKTSVIAKINGTKMFNTSTNGTSTVRNLTDGPTIPTEETTINGTYSGTPQIIPAIEVSTTEATTTEETTLEPTTIPSDETPTQDEETTYEDTTYEVTTEDTTEHPTEETSIPTTSTTTKIVTSSEMTTTFIDPTTTSASPTEEETTSTSQMVVPPLKTSQNLPEITTPTTEAVKTTQKEALTATKSSSKIWIFIVVFVLLICLSVGGVFYYLNYMKEKEHSVEEGVKEKEDRSNEEVDKTERETEEDSMKILKDKKKHPRFDETQRETKRETTIKQLFDKTQRSESEEKSLKEEEKLDATSKTVSEEEVTIENKTLLSVYASQTGNGSKLKEAKVEGEKSKKEEKVKQKVEECKTTKEVEKKVEDKNNNKNSSVAL</sequence>
<organism evidence="4 5">
    <name type="scientific">Meloidogyne enterolobii</name>
    <name type="common">Root-knot nematode worm</name>
    <name type="synonym">Meloidogyne mayaguensis</name>
    <dbReference type="NCBI Taxonomy" id="390850"/>
    <lineage>
        <taxon>Eukaryota</taxon>
        <taxon>Metazoa</taxon>
        <taxon>Ecdysozoa</taxon>
        <taxon>Nematoda</taxon>
        <taxon>Chromadorea</taxon>
        <taxon>Rhabditida</taxon>
        <taxon>Tylenchina</taxon>
        <taxon>Tylenchomorpha</taxon>
        <taxon>Tylenchoidea</taxon>
        <taxon>Meloidogynidae</taxon>
        <taxon>Meloidogyninae</taxon>
        <taxon>Meloidogyne</taxon>
    </lineage>
</organism>
<feature type="compositionally biased region" description="Acidic residues" evidence="1">
    <location>
        <begin position="442"/>
        <end position="461"/>
    </location>
</feature>
<feature type="compositionally biased region" description="Polar residues" evidence="1">
    <location>
        <begin position="397"/>
        <end position="409"/>
    </location>
</feature>
<feature type="chain" id="PRO_5027931370" evidence="3">
    <location>
        <begin position="28"/>
        <end position="737"/>
    </location>
</feature>
<feature type="compositionally biased region" description="Polar residues" evidence="1">
    <location>
        <begin position="378"/>
        <end position="388"/>
    </location>
</feature>
<comment type="caution">
    <text evidence="4">The sequence shown here is derived from an EMBL/GenBank/DDBJ whole genome shotgun (WGS) entry which is preliminary data.</text>
</comment>
<evidence type="ECO:0000313" key="5">
    <source>
        <dbReference type="Proteomes" id="UP000580250"/>
    </source>
</evidence>
<keyword evidence="2" id="KW-1133">Transmembrane helix</keyword>
<feature type="region of interest" description="Disordered" evidence="1">
    <location>
        <begin position="421"/>
        <end position="479"/>
    </location>
</feature>
<evidence type="ECO:0000256" key="1">
    <source>
        <dbReference type="SAM" id="MobiDB-lite"/>
    </source>
</evidence>
<evidence type="ECO:0000256" key="2">
    <source>
        <dbReference type="SAM" id="Phobius"/>
    </source>
</evidence>
<feature type="region of interest" description="Disordered" evidence="1">
    <location>
        <begin position="685"/>
        <end position="712"/>
    </location>
</feature>
<gene>
    <name evidence="4" type="ORF">MENT_LOCUS29122</name>
</gene>
<feature type="signal peptide" evidence="3">
    <location>
        <begin position="1"/>
        <end position="27"/>
    </location>
</feature>
<feature type="compositionally biased region" description="Low complexity" evidence="1">
    <location>
        <begin position="421"/>
        <end position="441"/>
    </location>
</feature>
<dbReference type="EMBL" id="CAJEWN010000294">
    <property type="protein sequence ID" value="CAD2177253.1"/>
    <property type="molecule type" value="Genomic_DNA"/>
</dbReference>
<feature type="compositionally biased region" description="Basic and acidic residues" evidence="1">
    <location>
        <begin position="582"/>
        <end position="613"/>
    </location>
</feature>
<feature type="region of interest" description="Disordered" evidence="1">
    <location>
        <begin position="491"/>
        <end position="512"/>
    </location>
</feature>
<feature type="compositionally biased region" description="Basic and acidic residues" evidence="1">
    <location>
        <begin position="621"/>
        <end position="660"/>
    </location>
</feature>
<accession>A0A6V7VQR2</accession>
<name>A0A6V7VQR2_MELEN</name>